<comment type="similarity">
    <text evidence="1 3">Belongs to the N-Me-Phe pilin family.</text>
</comment>
<reference evidence="5 6" key="1">
    <citation type="submission" date="2018-01" db="EMBL/GenBank/DDBJ databases">
        <title>Saezia sanguinis gen. nov., sp. nov., in the order Burkholderiales isolated from human blood.</title>
        <authorList>
            <person name="Medina-Pascual M.J."/>
            <person name="Valdezate S."/>
            <person name="Monzon S."/>
            <person name="Cuesta I."/>
            <person name="Carrasco G."/>
            <person name="Villalon P."/>
            <person name="Saez-Nieto J.A."/>
        </authorList>
    </citation>
    <scope>NUCLEOTIDE SEQUENCE [LARGE SCALE GENOMIC DNA]</scope>
    <source>
        <strain evidence="5 6">CNM695-12</strain>
    </source>
</reference>
<evidence type="ECO:0000313" key="6">
    <source>
        <dbReference type="Proteomes" id="UP000286947"/>
    </source>
</evidence>
<feature type="transmembrane region" description="Helical" evidence="4">
    <location>
        <begin position="21"/>
        <end position="39"/>
    </location>
</feature>
<organism evidence="5 6">
    <name type="scientific">Saezia sanguinis</name>
    <dbReference type="NCBI Taxonomy" id="1965230"/>
    <lineage>
        <taxon>Bacteria</taxon>
        <taxon>Pseudomonadati</taxon>
        <taxon>Pseudomonadota</taxon>
        <taxon>Betaproteobacteria</taxon>
        <taxon>Burkholderiales</taxon>
        <taxon>Saeziaceae</taxon>
        <taxon>Saezia</taxon>
    </lineage>
</organism>
<dbReference type="SUPFAM" id="SSF54523">
    <property type="entry name" value="Pili subunits"/>
    <property type="match status" value="1"/>
</dbReference>
<keyword evidence="4" id="KW-0472">Membrane</keyword>
<dbReference type="RefSeq" id="WP_275427141.1">
    <property type="nucleotide sequence ID" value="NZ_PQSP01000006.1"/>
</dbReference>
<dbReference type="GO" id="GO:0007155">
    <property type="term" value="P:cell adhesion"/>
    <property type="evidence" value="ECO:0007669"/>
    <property type="project" value="InterPro"/>
</dbReference>
<dbReference type="PROSITE" id="PS00409">
    <property type="entry name" value="PROKAR_NTER_METHYL"/>
    <property type="match status" value="1"/>
</dbReference>
<keyword evidence="4" id="KW-1133">Transmembrane helix</keyword>
<evidence type="ECO:0000256" key="4">
    <source>
        <dbReference type="SAM" id="Phobius"/>
    </source>
</evidence>
<dbReference type="InterPro" id="IPR012902">
    <property type="entry name" value="N_methyl_site"/>
</dbReference>
<comment type="caution">
    <text evidence="5">The sequence shown here is derived from an EMBL/GenBank/DDBJ whole genome shotgun (WGS) entry which is preliminary data.</text>
</comment>
<dbReference type="InterPro" id="IPR045584">
    <property type="entry name" value="Pilin-like"/>
</dbReference>
<dbReference type="Gene3D" id="3.30.700.10">
    <property type="entry name" value="Glycoprotein, Type 4 Pilin"/>
    <property type="match status" value="1"/>
</dbReference>
<gene>
    <name evidence="5" type="primary">pilE_2</name>
    <name evidence="5" type="ORF">CUZ56_02280</name>
</gene>
<dbReference type="AlphaFoldDB" id="A0A433SBS9"/>
<keyword evidence="4" id="KW-0812">Transmembrane</keyword>
<evidence type="ECO:0000256" key="3">
    <source>
        <dbReference type="RuleBase" id="RU000389"/>
    </source>
</evidence>
<keyword evidence="3" id="KW-0281">Fimbrium</keyword>
<keyword evidence="6" id="KW-1185">Reference proteome</keyword>
<dbReference type="InterPro" id="IPR001082">
    <property type="entry name" value="Pilin"/>
</dbReference>
<evidence type="ECO:0000256" key="2">
    <source>
        <dbReference type="ARBA" id="ARBA00022481"/>
    </source>
</evidence>
<accession>A0A433SBS9</accession>
<sequence>MKKQIMSVKRGAQKGFTLIELMIVVAIIGILAAFALPMYQDYTVRTRLGEGLVLASSAKNIVVDNATNGFLFNQGWVNGAAGTITSTRNVTSVNLDANGIITVTGDATRVNGIQLVLSPWDNDGALQTGRLPVGRIAWSCNSATNATAPNQLPPECRFTTATAPAASGN</sequence>
<evidence type="ECO:0000313" key="5">
    <source>
        <dbReference type="EMBL" id="RUS66201.1"/>
    </source>
</evidence>
<dbReference type="GO" id="GO:0009289">
    <property type="term" value="C:pilus"/>
    <property type="evidence" value="ECO:0007669"/>
    <property type="project" value="InterPro"/>
</dbReference>
<dbReference type="Pfam" id="PF07963">
    <property type="entry name" value="N_methyl"/>
    <property type="match status" value="1"/>
</dbReference>
<evidence type="ECO:0000256" key="1">
    <source>
        <dbReference type="ARBA" id="ARBA00005233"/>
    </source>
</evidence>
<name>A0A433SBS9_9BURK</name>
<dbReference type="NCBIfam" id="TIGR02532">
    <property type="entry name" value="IV_pilin_GFxxxE"/>
    <property type="match status" value="1"/>
</dbReference>
<dbReference type="Proteomes" id="UP000286947">
    <property type="component" value="Unassembled WGS sequence"/>
</dbReference>
<dbReference type="EMBL" id="PQSP01000006">
    <property type="protein sequence ID" value="RUS66201.1"/>
    <property type="molecule type" value="Genomic_DNA"/>
</dbReference>
<proteinExistence type="inferred from homology"/>
<protein>
    <submittedName>
        <fullName evidence="5">Fimbrial protein</fullName>
    </submittedName>
</protein>
<keyword evidence="2" id="KW-0488">Methylation</keyword>
<dbReference type="Pfam" id="PF00114">
    <property type="entry name" value="Pilin"/>
    <property type="match status" value="1"/>
</dbReference>